<proteinExistence type="predicted"/>
<name>A0ABX0XPM2_9SPHN</name>
<dbReference type="Proteomes" id="UP000734218">
    <property type="component" value="Unassembled WGS sequence"/>
</dbReference>
<protein>
    <submittedName>
        <fullName evidence="1">Uncharacterized protein</fullName>
    </submittedName>
</protein>
<evidence type="ECO:0000313" key="2">
    <source>
        <dbReference type="Proteomes" id="UP000734218"/>
    </source>
</evidence>
<evidence type="ECO:0000313" key="1">
    <source>
        <dbReference type="EMBL" id="NJC35209.1"/>
    </source>
</evidence>
<organism evidence="1 2">
    <name type="scientific">Sphingomonas jejuensis</name>
    <dbReference type="NCBI Taxonomy" id="904715"/>
    <lineage>
        <taxon>Bacteria</taxon>
        <taxon>Pseudomonadati</taxon>
        <taxon>Pseudomonadota</taxon>
        <taxon>Alphaproteobacteria</taxon>
        <taxon>Sphingomonadales</taxon>
        <taxon>Sphingomonadaceae</taxon>
        <taxon>Sphingomonas</taxon>
    </lineage>
</organism>
<accession>A0ABX0XPM2</accession>
<comment type="caution">
    <text evidence="1">The sequence shown here is derived from an EMBL/GenBank/DDBJ whole genome shotgun (WGS) entry which is preliminary data.</text>
</comment>
<keyword evidence="2" id="KW-1185">Reference proteome</keyword>
<dbReference type="EMBL" id="JAATJE010000002">
    <property type="protein sequence ID" value="NJC35209.1"/>
    <property type="molecule type" value="Genomic_DNA"/>
</dbReference>
<sequence>MTTLAVAGCSTADRRPVQTVGAAPVVTVASPLGTDLAPVKAEMPQGQHAYLNRLRCADGRAPRWNRRHNIGPGRDGHIIDLYDVDCGGAAPGQVEIRMDMYHPGHIETRAVAGFTLTAGAAVPTT</sequence>
<reference evidence="1 2" key="1">
    <citation type="submission" date="2020-03" db="EMBL/GenBank/DDBJ databases">
        <title>Genomic Encyclopedia of Type Strains, Phase IV (KMG-IV): sequencing the most valuable type-strain genomes for metagenomic binning, comparative biology and taxonomic classification.</title>
        <authorList>
            <person name="Goeker M."/>
        </authorList>
    </citation>
    <scope>NUCLEOTIDE SEQUENCE [LARGE SCALE GENOMIC DNA]</scope>
    <source>
        <strain evidence="1 2">DSM 27651</strain>
    </source>
</reference>
<gene>
    <name evidence="1" type="ORF">GGR88_002723</name>
</gene>
<dbReference type="RefSeq" id="WP_167955916.1">
    <property type="nucleotide sequence ID" value="NZ_JAATJE010000002.1"/>
</dbReference>